<dbReference type="Proteomes" id="UP000075902">
    <property type="component" value="Unassembled WGS sequence"/>
</dbReference>
<evidence type="ECO:0000313" key="1">
    <source>
        <dbReference type="EnsemblMetazoa" id="AMEC009554-PA"/>
    </source>
</evidence>
<organism evidence="1 2">
    <name type="scientific">Anopheles melas</name>
    <dbReference type="NCBI Taxonomy" id="34690"/>
    <lineage>
        <taxon>Eukaryota</taxon>
        <taxon>Metazoa</taxon>
        <taxon>Ecdysozoa</taxon>
        <taxon>Arthropoda</taxon>
        <taxon>Hexapoda</taxon>
        <taxon>Insecta</taxon>
        <taxon>Pterygota</taxon>
        <taxon>Neoptera</taxon>
        <taxon>Endopterygota</taxon>
        <taxon>Diptera</taxon>
        <taxon>Nematocera</taxon>
        <taxon>Culicoidea</taxon>
        <taxon>Culicidae</taxon>
        <taxon>Anophelinae</taxon>
        <taxon>Anopheles</taxon>
    </lineage>
</organism>
<proteinExistence type="predicted"/>
<accession>A0A182TWG7</accession>
<keyword evidence="2" id="KW-1185">Reference proteome</keyword>
<reference evidence="1" key="2">
    <citation type="submission" date="2020-05" db="UniProtKB">
        <authorList>
            <consortium name="EnsemblMetazoa"/>
        </authorList>
    </citation>
    <scope>IDENTIFICATION</scope>
    <source>
        <strain evidence="1">CM1001059</strain>
    </source>
</reference>
<dbReference type="EnsemblMetazoa" id="AMEC009554-RA">
    <property type="protein sequence ID" value="AMEC009554-PA"/>
    <property type="gene ID" value="AMEC009554"/>
</dbReference>
<evidence type="ECO:0000313" key="2">
    <source>
        <dbReference type="Proteomes" id="UP000075902"/>
    </source>
</evidence>
<dbReference type="AlphaFoldDB" id="A0A182TWG7"/>
<protein>
    <submittedName>
        <fullName evidence="1">Uncharacterized protein</fullName>
    </submittedName>
</protein>
<dbReference type="VEuPathDB" id="VectorBase:AMEC009554"/>
<sequence length="263" mass="30251">MSRVLGIDRVTLVQCPLREPERPRQRYHTRRRMDRELFRLVQDAVVDLAVQPQVGILGHHVQDAFVQRCILRYRDRILGRVEQWAQIVRIQHPHIDRRVRLERGATFPFPARPGRLHLQPVAVTFLAIQHNVVGAQADRKKHKIADRALFRLEEAVLIARHYLVPHLQIGRHVQAHARLVRRLHRVRLDDAVLRYRHIVHRVGKVKAVRWWLRRPARCRTLMADRFGRNVIASSAYGTTTNNSIKESAAAAAAAAGDVGSGVA</sequence>
<name>A0A182TWG7_9DIPT</name>
<reference evidence="2" key="1">
    <citation type="submission" date="2014-01" db="EMBL/GenBank/DDBJ databases">
        <title>The Genome Sequence of Anopheles melas CM1001059_A (V2).</title>
        <authorList>
            <consortium name="The Broad Institute Genomics Platform"/>
            <person name="Neafsey D.E."/>
            <person name="Besansky N."/>
            <person name="Howell P."/>
            <person name="Walton C."/>
            <person name="Young S.K."/>
            <person name="Zeng Q."/>
            <person name="Gargeya S."/>
            <person name="Fitzgerald M."/>
            <person name="Haas B."/>
            <person name="Abouelleil A."/>
            <person name="Allen A.W."/>
            <person name="Alvarado L."/>
            <person name="Arachchi H.M."/>
            <person name="Berlin A.M."/>
            <person name="Chapman S.B."/>
            <person name="Gainer-Dewar J."/>
            <person name="Goldberg J."/>
            <person name="Griggs A."/>
            <person name="Gujja S."/>
            <person name="Hansen M."/>
            <person name="Howarth C."/>
            <person name="Imamovic A."/>
            <person name="Ireland A."/>
            <person name="Larimer J."/>
            <person name="McCowan C."/>
            <person name="Murphy C."/>
            <person name="Pearson M."/>
            <person name="Poon T.W."/>
            <person name="Priest M."/>
            <person name="Roberts A."/>
            <person name="Saif S."/>
            <person name="Shea T."/>
            <person name="Sisk P."/>
            <person name="Sykes S."/>
            <person name="Wortman J."/>
            <person name="Nusbaum C."/>
            <person name="Birren B."/>
        </authorList>
    </citation>
    <scope>NUCLEOTIDE SEQUENCE [LARGE SCALE GENOMIC DNA]</scope>
    <source>
        <strain evidence="2">CM1001059</strain>
    </source>
</reference>